<reference evidence="3" key="1">
    <citation type="submission" date="2009-10" db="EMBL/GenBank/DDBJ databases">
        <title>The complete chromosome of Gordonia bronchialis DSM 43247.</title>
        <authorList>
            <consortium name="US DOE Joint Genome Institute (JGI-PGF)"/>
            <person name="Lucas S."/>
            <person name="Copeland A."/>
            <person name="Lapidus A."/>
            <person name="Glavina del Rio T."/>
            <person name="Dalin E."/>
            <person name="Tice H."/>
            <person name="Bruce D."/>
            <person name="Goodwin L."/>
            <person name="Pitluck S."/>
            <person name="Kyrpides N."/>
            <person name="Mavromatis K."/>
            <person name="Ivanova N."/>
            <person name="Ovchinnikova G."/>
            <person name="Saunders E."/>
            <person name="Brettin T."/>
            <person name="Detter J.C."/>
            <person name="Han C."/>
            <person name="Larimer F."/>
            <person name="Land M."/>
            <person name="Hauser L."/>
            <person name="Markowitz V."/>
            <person name="Cheng J.-F."/>
            <person name="Hugenholtz P."/>
            <person name="Woyke T."/>
            <person name="Wu D."/>
            <person name="Jando M."/>
            <person name="Schneider S."/>
            <person name="Goeker M."/>
            <person name="Klenk H.-P."/>
            <person name="Eisen J.A."/>
        </authorList>
    </citation>
    <scope>NUCLEOTIDE SEQUENCE [LARGE SCALE GENOMIC DNA]</scope>
    <source>
        <strain evidence="3">ATCC 25592 / DSM 43247 / BCRC 13721 / JCM 3198 / KCTC 3076 / NBRC 16047 / NCTC 10667</strain>
    </source>
</reference>
<organism evidence="2 3">
    <name type="scientific">Gordonia bronchialis (strain ATCC 25592 / DSM 43247 / BCRC 13721 / JCM 3198 / KCTC 3076 / NBRC 16047 / NCTC 10667)</name>
    <name type="common">Rhodococcus bronchialis</name>
    <dbReference type="NCBI Taxonomy" id="526226"/>
    <lineage>
        <taxon>Bacteria</taxon>
        <taxon>Bacillati</taxon>
        <taxon>Actinomycetota</taxon>
        <taxon>Actinomycetes</taxon>
        <taxon>Mycobacteriales</taxon>
        <taxon>Gordoniaceae</taxon>
        <taxon>Gordonia</taxon>
    </lineage>
</organism>
<keyword evidence="3" id="KW-1185">Reference proteome</keyword>
<feature type="region of interest" description="Disordered" evidence="1">
    <location>
        <begin position="102"/>
        <end position="124"/>
    </location>
</feature>
<evidence type="ECO:0000313" key="2">
    <source>
        <dbReference type="EMBL" id="ACY23503.1"/>
    </source>
</evidence>
<accession>D0L617</accession>
<dbReference type="Pfam" id="PF09203">
    <property type="entry name" value="MspA"/>
    <property type="match status" value="1"/>
</dbReference>
<dbReference type="eggNOG" id="ENOG5033RRN">
    <property type="taxonomic scope" value="Bacteria"/>
</dbReference>
<protein>
    <submittedName>
        <fullName evidence="2">MspA family protein</fullName>
    </submittedName>
</protein>
<dbReference type="STRING" id="526226.Gbro_4361"/>
<proteinExistence type="predicted"/>
<evidence type="ECO:0000256" key="1">
    <source>
        <dbReference type="SAM" id="MobiDB-lite"/>
    </source>
</evidence>
<evidence type="ECO:0000313" key="3">
    <source>
        <dbReference type="Proteomes" id="UP000001219"/>
    </source>
</evidence>
<dbReference type="OrthoDB" id="4540215at2"/>
<reference evidence="2 3" key="2">
    <citation type="journal article" date="2010" name="Stand. Genomic Sci.">
        <title>Complete genome sequence of Gordonia bronchialis type strain (3410).</title>
        <authorList>
            <person name="Ivanova N."/>
            <person name="Sikorski J."/>
            <person name="Jando M."/>
            <person name="Lapidus A."/>
            <person name="Nolan M."/>
            <person name="Lucas S."/>
            <person name="Del Rio T.G."/>
            <person name="Tice H."/>
            <person name="Copeland A."/>
            <person name="Cheng J.F."/>
            <person name="Chen F."/>
            <person name="Bruce D."/>
            <person name="Goodwin L."/>
            <person name="Pitluck S."/>
            <person name="Mavromatis K."/>
            <person name="Ovchinnikova G."/>
            <person name="Pati A."/>
            <person name="Chen A."/>
            <person name="Palaniappan K."/>
            <person name="Land M."/>
            <person name="Hauser L."/>
            <person name="Chang Y.J."/>
            <person name="Jeffries C.D."/>
            <person name="Chain P."/>
            <person name="Saunders E."/>
            <person name="Han C."/>
            <person name="Detter J.C."/>
            <person name="Brettin T."/>
            <person name="Rohde M."/>
            <person name="Goker M."/>
            <person name="Bristow J."/>
            <person name="Eisen J.A."/>
            <person name="Markowitz V."/>
            <person name="Hugenholtz P."/>
            <person name="Klenk H.P."/>
            <person name="Kyrpides N.C."/>
        </authorList>
    </citation>
    <scope>NUCLEOTIDE SEQUENCE [LARGE SCALE GENOMIC DNA]</scope>
    <source>
        <strain evidence="3">ATCC 25592 / DSM 43247 / BCRC 13721 / JCM 3198 / KCTC 3076 / NBRC 16047 / NCTC 10667</strain>
    </source>
</reference>
<dbReference type="AlphaFoldDB" id="D0L617"/>
<dbReference type="KEGG" id="gbr:Gbro_4361"/>
<sequence>MSTIESSLRGRGTRIGRGLAGRAALVAWVSAAAAVGVCASVAAPAHADAFVRLPGGTAHGAGLTLTRSHESAQISPSLAANGLGRTAWVSADITLAAPNLKASPAGPNNGPLGESTAPGTGGTSTDGAAATLSAGYIVGCQVNVNGVTTGVTGSINSTGVPSGTGTLSVPITPGQVVFVQIDYKDVEKAGTYYFNYDRVQLQIQNCAGYAQARSYVTVETTGTDHQKVNLYGKPFSIG</sequence>
<dbReference type="RefSeq" id="WP_012835993.1">
    <property type="nucleotide sequence ID" value="NC_013441.1"/>
</dbReference>
<dbReference type="HOGENOM" id="CLU_067810_1_0_11"/>
<dbReference type="EMBL" id="CP001802">
    <property type="protein sequence ID" value="ACY23503.1"/>
    <property type="molecule type" value="Genomic_DNA"/>
</dbReference>
<gene>
    <name evidence="2" type="ordered locus">Gbro_4361</name>
</gene>
<dbReference type="Gene3D" id="2.60.40.1650">
    <property type="entry name" value="Porin MspA (Ig-like beta-sandwich domain)"/>
    <property type="match status" value="1"/>
</dbReference>
<name>D0L617_GORB4</name>
<dbReference type="Proteomes" id="UP000001219">
    <property type="component" value="Chromosome"/>
</dbReference>
<dbReference type="InterPro" id="IPR015286">
    <property type="entry name" value="Porin_fam_mycobact-type"/>
</dbReference>